<dbReference type="GO" id="GO:0006351">
    <property type="term" value="P:DNA-templated transcription"/>
    <property type="evidence" value="ECO:0007669"/>
    <property type="project" value="InterPro"/>
</dbReference>
<keyword evidence="1" id="KW-0805">Transcription regulation</keyword>
<evidence type="ECO:0000256" key="4">
    <source>
        <dbReference type="SAM" id="MobiDB-lite"/>
    </source>
</evidence>
<feature type="region of interest" description="Disordered" evidence="4">
    <location>
        <begin position="685"/>
        <end position="708"/>
    </location>
</feature>
<reference evidence="6" key="1">
    <citation type="submission" date="2022-11" db="EMBL/GenBank/DDBJ databases">
        <authorList>
            <person name="Petersen C."/>
        </authorList>
    </citation>
    <scope>NUCLEOTIDE SEQUENCE</scope>
    <source>
        <strain evidence="6">IBT 19713</strain>
    </source>
</reference>
<accession>A0A9W9NSG5</accession>
<protein>
    <recommendedName>
        <fullName evidence="5">Xylanolytic transcriptional activator regulatory domain-containing protein</fullName>
    </recommendedName>
</protein>
<dbReference type="OrthoDB" id="2123952at2759"/>
<name>A0A9W9NSG5_9EURO</name>
<comment type="caution">
    <text evidence="6">The sequence shown here is derived from an EMBL/GenBank/DDBJ whole genome shotgun (WGS) entry which is preliminary data.</text>
</comment>
<reference evidence="6" key="2">
    <citation type="journal article" date="2023" name="IMA Fungus">
        <title>Comparative genomic study of the Penicillium genus elucidates a diverse pangenome and 15 lateral gene transfer events.</title>
        <authorList>
            <person name="Petersen C."/>
            <person name="Sorensen T."/>
            <person name="Nielsen M.R."/>
            <person name="Sondergaard T.E."/>
            <person name="Sorensen J.L."/>
            <person name="Fitzpatrick D.A."/>
            <person name="Frisvad J.C."/>
            <person name="Nielsen K.L."/>
        </authorList>
    </citation>
    <scope>NUCLEOTIDE SEQUENCE</scope>
    <source>
        <strain evidence="6">IBT 19713</strain>
    </source>
</reference>
<dbReference type="GeneID" id="83202897"/>
<dbReference type="GO" id="GO:0008270">
    <property type="term" value="F:zinc ion binding"/>
    <property type="evidence" value="ECO:0007669"/>
    <property type="project" value="InterPro"/>
</dbReference>
<keyword evidence="7" id="KW-1185">Reference proteome</keyword>
<dbReference type="AlphaFoldDB" id="A0A9W9NSG5"/>
<dbReference type="PANTHER" id="PTHR47424:SF15">
    <property type="entry name" value="ZN(II)2CYS6 TRANSCRIPTION FACTOR (EUROFUNG)"/>
    <property type="match status" value="1"/>
</dbReference>
<feature type="compositionally biased region" description="Polar residues" evidence="4">
    <location>
        <begin position="687"/>
        <end position="708"/>
    </location>
</feature>
<dbReference type="RefSeq" id="XP_058328484.1">
    <property type="nucleotide sequence ID" value="XM_058475594.1"/>
</dbReference>
<proteinExistence type="predicted"/>
<keyword evidence="2" id="KW-0804">Transcription</keyword>
<dbReference type="InterPro" id="IPR051127">
    <property type="entry name" value="Fungal_SecMet_Regulators"/>
</dbReference>
<organism evidence="6 7">
    <name type="scientific">Penicillium chermesinum</name>
    <dbReference type="NCBI Taxonomy" id="63820"/>
    <lineage>
        <taxon>Eukaryota</taxon>
        <taxon>Fungi</taxon>
        <taxon>Dikarya</taxon>
        <taxon>Ascomycota</taxon>
        <taxon>Pezizomycotina</taxon>
        <taxon>Eurotiomycetes</taxon>
        <taxon>Eurotiomycetidae</taxon>
        <taxon>Eurotiales</taxon>
        <taxon>Aspergillaceae</taxon>
        <taxon>Penicillium</taxon>
    </lineage>
</organism>
<dbReference type="GO" id="GO:0000978">
    <property type="term" value="F:RNA polymerase II cis-regulatory region sequence-specific DNA binding"/>
    <property type="evidence" value="ECO:0007669"/>
    <property type="project" value="TreeGrafter"/>
</dbReference>
<dbReference type="Pfam" id="PF04082">
    <property type="entry name" value="Fungal_trans"/>
    <property type="match status" value="1"/>
</dbReference>
<evidence type="ECO:0000313" key="6">
    <source>
        <dbReference type="EMBL" id="KAJ5225073.1"/>
    </source>
</evidence>
<feature type="domain" description="Xylanolytic transcriptional activator regulatory" evidence="5">
    <location>
        <begin position="351"/>
        <end position="423"/>
    </location>
</feature>
<evidence type="ECO:0000256" key="3">
    <source>
        <dbReference type="ARBA" id="ARBA00023242"/>
    </source>
</evidence>
<evidence type="ECO:0000259" key="5">
    <source>
        <dbReference type="Pfam" id="PF04082"/>
    </source>
</evidence>
<dbReference type="GO" id="GO:0000435">
    <property type="term" value="P:positive regulation of transcription from RNA polymerase II promoter by galactose"/>
    <property type="evidence" value="ECO:0007669"/>
    <property type="project" value="TreeGrafter"/>
</dbReference>
<dbReference type="CDD" id="cd12148">
    <property type="entry name" value="fungal_TF_MHR"/>
    <property type="match status" value="1"/>
</dbReference>
<dbReference type="EMBL" id="JAPQKS010000005">
    <property type="protein sequence ID" value="KAJ5225073.1"/>
    <property type="molecule type" value="Genomic_DNA"/>
</dbReference>
<dbReference type="Proteomes" id="UP001150941">
    <property type="component" value="Unassembled WGS sequence"/>
</dbReference>
<evidence type="ECO:0000256" key="2">
    <source>
        <dbReference type="ARBA" id="ARBA00023163"/>
    </source>
</evidence>
<evidence type="ECO:0000256" key="1">
    <source>
        <dbReference type="ARBA" id="ARBA00023015"/>
    </source>
</evidence>
<keyword evidence="3" id="KW-0539">Nucleus</keyword>
<gene>
    <name evidence="6" type="ORF">N7468_006298</name>
</gene>
<dbReference type="GO" id="GO:0000981">
    <property type="term" value="F:DNA-binding transcription factor activity, RNA polymerase II-specific"/>
    <property type="evidence" value="ECO:0007669"/>
    <property type="project" value="TreeGrafter"/>
</dbReference>
<sequence length="782" mass="88834">MFPGVHYIVYRRLKFRTLSPLIPPWIPVSHARSSVKHWRKTLQRDHVTSEIRIKPLRRDNCCLAKNLAPCCGVPMRFQNERRISDPCDCLADSQGVPRMSQTQGSLRRPRTVRRRALPRADYGLIVFRCKTCLQRQTPCIYRQLVRQRRKRSEIERDELLRQASGTKRLSQRRALSSVSNFSRSVSATHMASPSCEMQLYYGPTSYFSLMQHIYSDLVSHPAAYRGPTQEVEEASAGLDLFSFRRVFFGTPEKSEAVDASNRGDMSFTFLPDGLARFFLARFLSTLHQVIPYRTQADLEGSLDRLYSPVPDNHLDPSSQATVLISLAIASLGTEHFAWADILYERAKACLVPYDDVVNIQAVQISHMMISRPNAAFLLLGTASRKAVAAGLHKEGSHNDTQSPEIIEARRITFWSLYVYETCVPFLSFSLVAPNLGNFDRWFCFHTGRPNSLFSKDISIELPRDPFVRLLAHLSKTISRSTDEIYGQCHESLLHMWRVARSIEKDTRSHEAQFQQVFGFGIDAEIKTGAIGVRQTVFTSLYYHTLLLTFRPFLMFRGHWQREMQVLTKKSTHGDPPHSETPSWLNEACNYAINAARKSIHHLSESSRVNELVRELRYHGYFMSSSAFTLIFDLMHDPSVANAHLPWIYASLHTMTTMRHGDPIMSSISAIQTTLRNINPSYEWVPPSRNNGQSYSQPEGISATESSQDTNYSAEMSLAADSLTEPTLSTPQLDVSDLQTPDLSLSAGSADDLFDFTQSGLGWDLDFSTMDLETFFSINEFSN</sequence>
<dbReference type="InterPro" id="IPR007219">
    <property type="entry name" value="XnlR_reg_dom"/>
</dbReference>
<evidence type="ECO:0000313" key="7">
    <source>
        <dbReference type="Proteomes" id="UP001150941"/>
    </source>
</evidence>
<dbReference type="GO" id="GO:0005634">
    <property type="term" value="C:nucleus"/>
    <property type="evidence" value="ECO:0007669"/>
    <property type="project" value="TreeGrafter"/>
</dbReference>
<dbReference type="PANTHER" id="PTHR47424">
    <property type="entry name" value="REGULATORY PROTEIN GAL4"/>
    <property type="match status" value="1"/>
</dbReference>